<dbReference type="Proteomes" id="UP000289954">
    <property type="component" value="Unassembled WGS sequence"/>
</dbReference>
<dbReference type="InterPro" id="IPR005133">
    <property type="entry name" value="PhaG_MnhG_YufB"/>
</dbReference>
<dbReference type="RefSeq" id="WP_130781198.1">
    <property type="nucleotide sequence ID" value="NZ_BIMR01000112.1"/>
</dbReference>
<dbReference type="NCBIfam" id="NF009314">
    <property type="entry name" value="PRK12674.1-2"/>
    <property type="match status" value="1"/>
</dbReference>
<dbReference type="OrthoDB" id="3214257at2"/>
<keyword evidence="3" id="KW-0812">Transmembrane</keyword>
<dbReference type="Pfam" id="PF03334">
    <property type="entry name" value="PhaG_MnhG_YufB"/>
    <property type="match status" value="1"/>
</dbReference>
<proteinExistence type="inferred from homology"/>
<sequence>MNHWWDTLADVVSMVCLLGGALLAFAAGVGALRFPDLLARMHAATKPQVLGLVLCLIGLALRLRSGGAVWALVLVAVFQMLTAPVAAHMVGRAGYRTGKVRGDLLVVDELTADLERARTGPDGAGLDPESAVDDEDDIGPR</sequence>
<feature type="transmembrane region" description="Helical" evidence="3">
    <location>
        <begin position="12"/>
        <end position="32"/>
    </location>
</feature>
<comment type="similarity">
    <text evidence="1">Belongs to the CPA3 antiporters (TC 2.A.63) subunit G family.</text>
</comment>
<dbReference type="GO" id="GO:0015385">
    <property type="term" value="F:sodium:proton antiporter activity"/>
    <property type="evidence" value="ECO:0007669"/>
    <property type="project" value="TreeGrafter"/>
</dbReference>
<comment type="caution">
    <text evidence="4">The sequence shown here is derived from an EMBL/GenBank/DDBJ whole genome shotgun (WGS) entry which is preliminary data.</text>
</comment>
<accession>A0A402DR46</accession>
<dbReference type="NCBIfam" id="TIGR01300">
    <property type="entry name" value="CPA3_mnhG_phaG"/>
    <property type="match status" value="1"/>
</dbReference>
<gene>
    <name evidence="4" type="ORF">CBZ_16580</name>
</gene>
<evidence type="ECO:0000256" key="2">
    <source>
        <dbReference type="SAM" id="MobiDB-lite"/>
    </source>
</evidence>
<dbReference type="AlphaFoldDB" id="A0A402DR46"/>
<dbReference type="PANTHER" id="PTHR34703:SF1">
    <property type="entry name" value="ANTIPORTER SUBUNIT MNHG2-RELATED"/>
    <property type="match status" value="1"/>
</dbReference>
<evidence type="ECO:0000313" key="4">
    <source>
        <dbReference type="EMBL" id="GCE76602.1"/>
    </source>
</evidence>
<reference evidence="4 5" key="1">
    <citation type="submission" date="2019-01" db="EMBL/GenBank/DDBJ databases">
        <title>Draft genome sequence of Cellulomonas takizawaensis strain TKZ-21.</title>
        <authorList>
            <person name="Yamamura H."/>
            <person name="Hayashi T."/>
            <person name="Hamada M."/>
            <person name="Serisawa Y."/>
            <person name="Matsuyama K."/>
            <person name="Nakagawa Y."/>
            <person name="Otoguro M."/>
            <person name="Yanagida F."/>
            <person name="Hayakawa M."/>
        </authorList>
    </citation>
    <scope>NUCLEOTIDE SEQUENCE [LARGE SCALE GENOMIC DNA]</scope>
    <source>
        <strain evidence="4 5">NBRC12680</strain>
    </source>
</reference>
<feature type="transmembrane region" description="Helical" evidence="3">
    <location>
        <begin position="69"/>
        <end position="91"/>
    </location>
</feature>
<feature type="region of interest" description="Disordered" evidence="2">
    <location>
        <begin position="117"/>
        <end position="141"/>
    </location>
</feature>
<dbReference type="PANTHER" id="PTHR34703">
    <property type="entry name" value="ANTIPORTER SUBUNIT MNHG2-RELATED"/>
    <property type="match status" value="1"/>
</dbReference>
<evidence type="ECO:0000256" key="3">
    <source>
        <dbReference type="SAM" id="Phobius"/>
    </source>
</evidence>
<evidence type="ECO:0000313" key="5">
    <source>
        <dbReference type="Proteomes" id="UP000289954"/>
    </source>
</evidence>
<name>A0A402DR46_9CELL</name>
<keyword evidence="3" id="KW-0472">Membrane</keyword>
<feature type="compositionally biased region" description="Acidic residues" evidence="2">
    <location>
        <begin position="130"/>
        <end position="141"/>
    </location>
</feature>
<organism evidence="4 5">
    <name type="scientific">Cellulomonas biazotea</name>
    <dbReference type="NCBI Taxonomy" id="1709"/>
    <lineage>
        <taxon>Bacteria</taxon>
        <taxon>Bacillati</taxon>
        <taxon>Actinomycetota</taxon>
        <taxon>Actinomycetes</taxon>
        <taxon>Micrococcales</taxon>
        <taxon>Cellulomonadaceae</taxon>
        <taxon>Cellulomonas</taxon>
    </lineage>
</organism>
<keyword evidence="5" id="KW-1185">Reference proteome</keyword>
<protein>
    <submittedName>
        <fullName evidence="4">Na+/H+ antiporter subunit G</fullName>
    </submittedName>
</protein>
<keyword evidence="3" id="KW-1133">Transmembrane helix</keyword>
<evidence type="ECO:0000256" key="1">
    <source>
        <dbReference type="ARBA" id="ARBA00008404"/>
    </source>
</evidence>
<dbReference type="EMBL" id="BIMR01000112">
    <property type="protein sequence ID" value="GCE76602.1"/>
    <property type="molecule type" value="Genomic_DNA"/>
</dbReference>